<protein>
    <recommendedName>
        <fullName evidence="6">Protein sleepless</fullName>
    </recommendedName>
</protein>
<evidence type="ECO:0000256" key="2">
    <source>
        <dbReference type="ARBA" id="ARBA00023180"/>
    </source>
</evidence>
<dbReference type="EMBL" id="NEDP02005567">
    <property type="protein sequence ID" value="OWF38443.1"/>
    <property type="molecule type" value="Genomic_DNA"/>
</dbReference>
<dbReference type="AlphaFoldDB" id="A0A210PPN7"/>
<evidence type="ECO:0000256" key="1">
    <source>
        <dbReference type="ARBA" id="ARBA00022729"/>
    </source>
</evidence>
<dbReference type="PANTHER" id="PTHR38332:SF1">
    <property type="entry name" value="RE49668P"/>
    <property type="match status" value="1"/>
</dbReference>
<dbReference type="Proteomes" id="UP000242188">
    <property type="component" value="Unassembled WGS sequence"/>
</dbReference>
<accession>A0A210PPN7</accession>
<keyword evidence="1 3" id="KW-0732">Signal</keyword>
<name>A0A210PPN7_MIZYE</name>
<dbReference type="InterPro" id="IPR031424">
    <property type="entry name" value="QVR-like"/>
</dbReference>
<evidence type="ECO:0008006" key="6">
    <source>
        <dbReference type="Google" id="ProtNLM"/>
    </source>
</evidence>
<dbReference type="Pfam" id="PF17064">
    <property type="entry name" value="QVR"/>
    <property type="match status" value="1"/>
</dbReference>
<reference evidence="4 5" key="1">
    <citation type="journal article" date="2017" name="Nat. Ecol. Evol.">
        <title>Scallop genome provides insights into evolution of bilaterian karyotype and development.</title>
        <authorList>
            <person name="Wang S."/>
            <person name="Zhang J."/>
            <person name="Jiao W."/>
            <person name="Li J."/>
            <person name="Xun X."/>
            <person name="Sun Y."/>
            <person name="Guo X."/>
            <person name="Huan P."/>
            <person name="Dong B."/>
            <person name="Zhang L."/>
            <person name="Hu X."/>
            <person name="Sun X."/>
            <person name="Wang J."/>
            <person name="Zhao C."/>
            <person name="Wang Y."/>
            <person name="Wang D."/>
            <person name="Huang X."/>
            <person name="Wang R."/>
            <person name="Lv J."/>
            <person name="Li Y."/>
            <person name="Zhang Z."/>
            <person name="Liu B."/>
            <person name="Lu W."/>
            <person name="Hui Y."/>
            <person name="Liang J."/>
            <person name="Zhou Z."/>
            <person name="Hou R."/>
            <person name="Li X."/>
            <person name="Liu Y."/>
            <person name="Li H."/>
            <person name="Ning X."/>
            <person name="Lin Y."/>
            <person name="Zhao L."/>
            <person name="Xing Q."/>
            <person name="Dou J."/>
            <person name="Li Y."/>
            <person name="Mao J."/>
            <person name="Guo H."/>
            <person name="Dou H."/>
            <person name="Li T."/>
            <person name="Mu C."/>
            <person name="Jiang W."/>
            <person name="Fu Q."/>
            <person name="Fu X."/>
            <person name="Miao Y."/>
            <person name="Liu J."/>
            <person name="Yu Q."/>
            <person name="Li R."/>
            <person name="Liao H."/>
            <person name="Li X."/>
            <person name="Kong Y."/>
            <person name="Jiang Z."/>
            <person name="Chourrout D."/>
            <person name="Li R."/>
            <person name="Bao Z."/>
        </authorList>
    </citation>
    <scope>NUCLEOTIDE SEQUENCE [LARGE SCALE GENOMIC DNA]</scope>
    <source>
        <strain evidence="4 5">PY_sf001</strain>
    </source>
</reference>
<evidence type="ECO:0000313" key="5">
    <source>
        <dbReference type="Proteomes" id="UP000242188"/>
    </source>
</evidence>
<evidence type="ECO:0000256" key="3">
    <source>
        <dbReference type="SAM" id="SignalP"/>
    </source>
</evidence>
<keyword evidence="5" id="KW-1185">Reference proteome</keyword>
<dbReference type="GO" id="GO:0032222">
    <property type="term" value="P:regulation of synaptic transmission, cholinergic"/>
    <property type="evidence" value="ECO:0007669"/>
    <property type="project" value="InterPro"/>
</dbReference>
<dbReference type="GO" id="GO:0030431">
    <property type="term" value="P:sleep"/>
    <property type="evidence" value="ECO:0007669"/>
    <property type="project" value="InterPro"/>
</dbReference>
<feature type="signal peptide" evidence="3">
    <location>
        <begin position="1"/>
        <end position="27"/>
    </location>
</feature>
<evidence type="ECO:0000313" key="4">
    <source>
        <dbReference type="EMBL" id="OWF38443.1"/>
    </source>
</evidence>
<dbReference type="OrthoDB" id="75169at2759"/>
<dbReference type="PANTHER" id="PTHR38332">
    <property type="entry name" value="PROTEIN CBG11604"/>
    <property type="match status" value="1"/>
</dbReference>
<gene>
    <name evidence="4" type="ORF">KP79_PYT17768</name>
</gene>
<comment type="caution">
    <text evidence="4">The sequence shown here is derived from an EMBL/GenBank/DDBJ whole genome shotgun (WGS) entry which is preliminary data.</text>
</comment>
<sequence length="170" mass="18615">MWPKAEVHPMAGLVIWLLLCLALEADAIGCFQCTSVNKGNAACEDSFNNTDDKYYISDCWASRNGRHGLFPATECIKMIANDDSTGFSLVVRDCVVDNGGTNSETEIGRQSHCGWMREIQYNDKRMKGCILSCNSDGCNGASGLRTLHVQTLVLLVLVTKSATRKILCNS</sequence>
<proteinExistence type="predicted"/>
<keyword evidence="2" id="KW-0325">Glycoprotein</keyword>
<organism evidence="4 5">
    <name type="scientific">Mizuhopecten yessoensis</name>
    <name type="common">Japanese scallop</name>
    <name type="synonym">Patinopecten yessoensis</name>
    <dbReference type="NCBI Taxonomy" id="6573"/>
    <lineage>
        <taxon>Eukaryota</taxon>
        <taxon>Metazoa</taxon>
        <taxon>Spiralia</taxon>
        <taxon>Lophotrochozoa</taxon>
        <taxon>Mollusca</taxon>
        <taxon>Bivalvia</taxon>
        <taxon>Autobranchia</taxon>
        <taxon>Pteriomorphia</taxon>
        <taxon>Pectinida</taxon>
        <taxon>Pectinoidea</taxon>
        <taxon>Pectinidae</taxon>
        <taxon>Mizuhopecten</taxon>
    </lineage>
</organism>
<feature type="chain" id="PRO_5012374487" description="Protein sleepless" evidence="3">
    <location>
        <begin position="28"/>
        <end position="170"/>
    </location>
</feature>